<comment type="subcellular location">
    <subcellularLocation>
        <location evidence="1">Cell membrane</location>
        <topology evidence="1">Multi-pass membrane protein</topology>
    </subcellularLocation>
</comment>
<feature type="transmembrane region" description="Helical" evidence="7">
    <location>
        <begin position="182"/>
        <end position="200"/>
    </location>
</feature>
<name>A0A4R0XPV8_9MOLU</name>
<dbReference type="GO" id="GO:0015109">
    <property type="term" value="F:chromate transmembrane transporter activity"/>
    <property type="evidence" value="ECO:0007669"/>
    <property type="project" value="InterPro"/>
</dbReference>
<dbReference type="Proteomes" id="UP000294192">
    <property type="component" value="Unassembled WGS sequence"/>
</dbReference>
<evidence type="ECO:0000313" key="8">
    <source>
        <dbReference type="EMBL" id="TCG10915.1"/>
    </source>
</evidence>
<keyword evidence="3" id="KW-1003">Cell membrane</keyword>
<keyword evidence="5 7" id="KW-1133">Transmembrane helix</keyword>
<dbReference type="PANTHER" id="PTHR43663">
    <property type="entry name" value="CHROMATE TRANSPORT PROTEIN-RELATED"/>
    <property type="match status" value="1"/>
</dbReference>
<dbReference type="PANTHER" id="PTHR43663:SF1">
    <property type="entry name" value="CHROMATE TRANSPORTER"/>
    <property type="match status" value="1"/>
</dbReference>
<organism evidence="8 9">
    <name type="scientific">Mycoplasma marinum</name>
    <dbReference type="NCBI Taxonomy" id="1937190"/>
    <lineage>
        <taxon>Bacteria</taxon>
        <taxon>Bacillati</taxon>
        <taxon>Mycoplasmatota</taxon>
        <taxon>Mollicutes</taxon>
        <taxon>Mycoplasmataceae</taxon>
        <taxon>Mycoplasma</taxon>
    </lineage>
</organism>
<sequence>MKKNRTKKEKIQRPKATFRDFMKVLVFILKATFLGYGGGNALMPIIRKFAVIEQGWLDDEEFDDVVIASNMIPGPSVVEALSYVAIKKLGKFWGVVVALIGILPHMLLAFGLYILSTQYLPAKYLWILNVAIMPIIIAILILFVIRYVKQSRKELSLPVMIVLIISSFLFCMFVPAPFNVPAILMIGTILIVFVVEFIRIRKKQKEDLKAKVNEEGDDVQIIHTKKEDDKGGK</sequence>
<keyword evidence="9" id="KW-1185">Reference proteome</keyword>
<evidence type="ECO:0000256" key="7">
    <source>
        <dbReference type="SAM" id="Phobius"/>
    </source>
</evidence>
<feature type="transmembrane region" description="Helical" evidence="7">
    <location>
        <begin position="157"/>
        <end position="176"/>
    </location>
</feature>
<dbReference type="EMBL" id="PSZO01000018">
    <property type="protein sequence ID" value="TCG10915.1"/>
    <property type="molecule type" value="Genomic_DNA"/>
</dbReference>
<keyword evidence="4 7" id="KW-0812">Transmembrane</keyword>
<proteinExistence type="inferred from homology"/>
<dbReference type="InterPro" id="IPR052518">
    <property type="entry name" value="CHR_Transporter"/>
</dbReference>
<protein>
    <submittedName>
        <fullName evidence="8">Chromate transporter</fullName>
    </submittedName>
</protein>
<evidence type="ECO:0000256" key="2">
    <source>
        <dbReference type="ARBA" id="ARBA00005262"/>
    </source>
</evidence>
<dbReference type="AlphaFoldDB" id="A0A4R0XPV8"/>
<dbReference type="RefSeq" id="WP_131599398.1">
    <property type="nucleotide sequence ID" value="NZ_CBDBYK010000017.1"/>
</dbReference>
<feature type="transmembrane region" description="Helical" evidence="7">
    <location>
        <begin position="66"/>
        <end position="85"/>
    </location>
</feature>
<feature type="transmembrane region" description="Helical" evidence="7">
    <location>
        <begin position="126"/>
        <end position="145"/>
    </location>
</feature>
<evidence type="ECO:0000256" key="6">
    <source>
        <dbReference type="ARBA" id="ARBA00023136"/>
    </source>
</evidence>
<accession>A0A4R0XPV8</accession>
<reference evidence="8 9" key="1">
    <citation type="submission" date="2018-02" db="EMBL/GenBank/DDBJ databases">
        <title>Mycoplasma marinum and Mycoplasma todarodis sp. nov., moderately halophilic and psychrotolerant mycoplasmas isolated from cephalopods.</title>
        <authorList>
            <person name="Viver T."/>
        </authorList>
    </citation>
    <scope>NUCLEOTIDE SEQUENCE [LARGE SCALE GENOMIC DNA]</scope>
    <source>
        <strain evidence="8 9">PE</strain>
    </source>
</reference>
<comment type="similarity">
    <text evidence="2">Belongs to the chromate ion transporter (CHR) (TC 2.A.51) family.</text>
</comment>
<dbReference type="GO" id="GO:0005886">
    <property type="term" value="C:plasma membrane"/>
    <property type="evidence" value="ECO:0007669"/>
    <property type="project" value="UniProtKB-SubCell"/>
</dbReference>
<dbReference type="OrthoDB" id="9788907at2"/>
<evidence type="ECO:0000256" key="5">
    <source>
        <dbReference type="ARBA" id="ARBA00022989"/>
    </source>
</evidence>
<feature type="transmembrane region" description="Helical" evidence="7">
    <location>
        <begin position="92"/>
        <end position="114"/>
    </location>
</feature>
<evidence type="ECO:0000256" key="4">
    <source>
        <dbReference type="ARBA" id="ARBA00022692"/>
    </source>
</evidence>
<feature type="transmembrane region" description="Helical" evidence="7">
    <location>
        <begin position="21"/>
        <end position="46"/>
    </location>
</feature>
<dbReference type="SUPFAM" id="SSF103473">
    <property type="entry name" value="MFS general substrate transporter"/>
    <property type="match status" value="1"/>
</dbReference>
<evidence type="ECO:0000256" key="3">
    <source>
        <dbReference type="ARBA" id="ARBA00022475"/>
    </source>
</evidence>
<evidence type="ECO:0000256" key="1">
    <source>
        <dbReference type="ARBA" id="ARBA00004651"/>
    </source>
</evidence>
<dbReference type="InterPro" id="IPR036259">
    <property type="entry name" value="MFS_trans_sf"/>
</dbReference>
<evidence type="ECO:0000313" key="9">
    <source>
        <dbReference type="Proteomes" id="UP000294192"/>
    </source>
</evidence>
<comment type="caution">
    <text evidence="8">The sequence shown here is derived from an EMBL/GenBank/DDBJ whole genome shotgun (WGS) entry which is preliminary data.</text>
</comment>
<dbReference type="Pfam" id="PF02417">
    <property type="entry name" value="Chromate_transp"/>
    <property type="match status" value="1"/>
</dbReference>
<keyword evidence="6 7" id="KW-0472">Membrane</keyword>
<dbReference type="InterPro" id="IPR003370">
    <property type="entry name" value="Chromate_transpt"/>
</dbReference>
<gene>
    <name evidence="8" type="ORF">C4B24_03585</name>
</gene>